<feature type="transmembrane region" description="Helical" evidence="2">
    <location>
        <begin position="12"/>
        <end position="32"/>
    </location>
</feature>
<dbReference type="AlphaFoldDB" id="A0A9D9DUA5"/>
<dbReference type="EMBL" id="JADIMX010000039">
    <property type="protein sequence ID" value="MBO8434094.1"/>
    <property type="molecule type" value="Genomic_DNA"/>
</dbReference>
<dbReference type="Proteomes" id="UP000823611">
    <property type="component" value="Unassembled WGS sequence"/>
</dbReference>
<gene>
    <name evidence="3" type="ORF">IAC55_02065</name>
</gene>
<keyword evidence="2" id="KW-0812">Transmembrane</keyword>
<dbReference type="PANTHER" id="PTHR33219">
    <property type="entry name" value="YLMG HOMOLOG PROTEIN 2, CHLOROPLASTIC"/>
    <property type="match status" value="1"/>
</dbReference>
<reference evidence="3" key="1">
    <citation type="submission" date="2020-10" db="EMBL/GenBank/DDBJ databases">
        <authorList>
            <person name="Gilroy R."/>
        </authorList>
    </citation>
    <scope>NUCLEOTIDE SEQUENCE</scope>
    <source>
        <strain evidence="3">F6-4510</strain>
    </source>
</reference>
<comment type="similarity">
    <text evidence="1">Belongs to the YggT family.</text>
</comment>
<dbReference type="PANTHER" id="PTHR33219:SF14">
    <property type="entry name" value="PROTEIN COFACTOR ASSEMBLY OF COMPLEX C SUBUNIT B CCB3, CHLOROPLASTIC-RELATED"/>
    <property type="match status" value="1"/>
</dbReference>
<name>A0A9D9DUA5_9FIRM</name>
<dbReference type="InterPro" id="IPR003425">
    <property type="entry name" value="CCB3/YggT"/>
</dbReference>
<proteinExistence type="inferred from homology"/>
<evidence type="ECO:0000256" key="1">
    <source>
        <dbReference type="ARBA" id="ARBA00010894"/>
    </source>
</evidence>
<feature type="transmembrane region" description="Helical" evidence="2">
    <location>
        <begin position="70"/>
        <end position="93"/>
    </location>
</feature>
<sequence length="94" mass="10659">MLRNVLYQAVDMFFYVLYILILIRVFLSWIPMSRSNPIIGLVCSFTDPILEPIRGMIAKSPLGNGLMIDFSPIIALFVMNIVKSILLTIILTLL</sequence>
<comment type="caution">
    <text evidence="3">The sequence shown here is derived from an EMBL/GenBank/DDBJ whole genome shotgun (WGS) entry which is preliminary data.</text>
</comment>
<keyword evidence="2" id="KW-0472">Membrane</keyword>
<protein>
    <submittedName>
        <fullName evidence="3">YggT family protein</fullName>
    </submittedName>
</protein>
<reference evidence="3" key="2">
    <citation type="journal article" date="2021" name="PeerJ">
        <title>Extensive microbial diversity within the chicken gut microbiome revealed by metagenomics and culture.</title>
        <authorList>
            <person name="Gilroy R."/>
            <person name="Ravi A."/>
            <person name="Getino M."/>
            <person name="Pursley I."/>
            <person name="Horton D.L."/>
            <person name="Alikhan N.F."/>
            <person name="Baker D."/>
            <person name="Gharbi K."/>
            <person name="Hall N."/>
            <person name="Watson M."/>
            <person name="Adriaenssens E.M."/>
            <person name="Foster-Nyarko E."/>
            <person name="Jarju S."/>
            <person name="Secka A."/>
            <person name="Antonio M."/>
            <person name="Oren A."/>
            <person name="Chaudhuri R.R."/>
            <person name="La Ragione R."/>
            <person name="Hildebrand F."/>
            <person name="Pallen M.J."/>
        </authorList>
    </citation>
    <scope>NUCLEOTIDE SEQUENCE</scope>
    <source>
        <strain evidence="3">F6-4510</strain>
    </source>
</reference>
<dbReference type="GO" id="GO:0016020">
    <property type="term" value="C:membrane"/>
    <property type="evidence" value="ECO:0007669"/>
    <property type="project" value="InterPro"/>
</dbReference>
<dbReference type="Pfam" id="PF02325">
    <property type="entry name" value="CCB3_YggT"/>
    <property type="match status" value="1"/>
</dbReference>
<keyword evidence="2" id="KW-1133">Transmembrane helix</keyword>
<evidence type="ECO:0000256" key="2">
    <source>
        <dbReference type="SAM" id="Phobius"/>
    </source>
</evidence>
<evidence type="ECO:0000313" key="4">
    <source>
        <dbReference type="Proteomes" id="UP000823611"/>
    </source>
</evidence>
<organism evidence="3 4">
    <name type="scientific">Candidatus Fimicola merdigallinarum</name>
    <dbReference type="NCBI Taxonomy" id="2840819"/>
    <lineage>
        <taxon>Bacteria</taxon>
        <taxon>Bacillati</taxon>
        <taxon>Bacillota</taxon>
        <taxon>Clostridia</taxon>
        <taxon>Lachnospirales</taxon>
        <taxon>Lachnospiraceae</taxon>
        <taxon>Lachnospiraceae incertae sedis</taxon>
        <taxon>Candidatus Fimicola</taxon>
    </lineage>
</organism>
<accession>A0A9D9DUA5</accession>
<evidence type="ECO:0000313" key="3">
    <source>
        <dbReference type="EMBL" id="MBO8434094.1"/>
    </source>
</evidence>